<keyword evidence="3" id="KW-1185">Reference proteome</keyword>
<evidence type="ECO:0008006" key="4">
    <source>
        <dbReference type="Google" id="ProtNLM"/>
    </source>
</evidence>
<evidence type="ECO:0000313" key="2">
    <source>
        <dbReference type="EMBL" id="NYH25165.1"/>
    </source>
</evidence>
<dbReference type="EMBL" id="JACCAS010000002">
    <property type="protein sequence ID" value="NYH25165.1"/>
    <property type="molecule type" value="Genomic_DNA"/>
</dbReference>
<dbReference type="Proteomes" id="UP000540929">
    <property type="component" value="Unassembled WGS sequence"/>
</dbReference>
<accession>A0A7Y9WQ84</accession>
<reference evidence="2 3" key="1">
    <citation type="submission" date="2020-07" db="EMBL/GenBank/DDBJ databases">
        <title>Exploring microbial biodiversity for novel pathways involved in the catabolism of aromatic compounds derived from lignin.</title>
        <authorList>
            <person name="Elkins J."/>
        </authorList>
    </citation>
    <scope>NUCLEOTIDE SEQUENCE [LARGE SCALE GENOMIC DNA]</scope>
    <source>
        <strain evidence="2 3">H2C3C</strain>
    </source>
</reference>
<sequence length="76" mass="8092">MIRIGDKTTNGTMLAPSTTLGPDDRQIAYEGNDAMCPAYHSAGMIQCDGPRVMAAGLDSRRVALSNDLCICCQTRA</sequence>
<comment type="caution">
    <text evidence="2">The sequence shown here is derived from an EMBL/GenBank/DDBJ whole genome shotgun (WGS) entry which is preliminary data.</text>
</comment>
<feature type="compositionally biased region" description="Polar residues" evidence="1">
    <location>
        <begin position="7"/>
        <end position="20"/>
    </location>
</feature>
<name>A0A7Y9WQ84_9BURK</name>
<gene>
    <name evidence="2" type="ORF">GGD40_004736</name>
</gene>
<evidence type="ECO:0000313" key="3">
    <source>
        <dbReference type="Proteomes" id="UP000540929"/>
    </source>
</evidence>
<dbReference type="CDD" id="cd14744">
    <property type="entry name" value="PAAR_CT_2"/>
    <property type="match status" value="1"/>
</dbReference>
<dbReference type="AlphaFoldDB" id="A0A7Y9WQ84"/>
<feature type="region of interest" description="Disordered" evidence="1">
    <location>
        <begin position="1"/>
        <end position="22"/>
    </location>
</feature>
<organism evidence="2 3">
    <name type="scientific">Paraburkholderia bryophila</name>
    <dbReference type="NCBI Taxonomy" id="420952"/>
    <lineage>
        <taxon>Bacteria</taxon>
        <taxon>Pseudomonadati</taxon>
        <taxon>Pseudomonadota</taxon>
        <taxon>Betaproteobacteria</taxon>
        <taxon>Burkholderiales</taxon>
        <taxon>Burkholderiaceae</taxon>
        <taxon>Paraburkholderia</taxon>
    </lineage>
</organism>
<evidence type="ECO:0000256" key="1">
    <source>
        <dbReference type="SAM" id="MobiDB-lite"/>
    </source>
</evidence>
<proteinExistence type="predicted"/>
<protein>
    <recommendedName>
        <fullName evidence="4">PAAR motif-containing protein</fullName>
    </recommendedName>
</protein>